<comment type="caution">
    <text evidence="1">The sequence shown here is derived from an EMBL/GenBank/DDBJ whole genome shotgun (WGS) entry which is preliminary data.</text>
</comment>
<dbReference type="EMBL" id="JAGEUA010000008">
    <property type="protein sequence ID" value="KAL0968860.1"/>
    <property type="molecule type" value="Genomic_DNA"/>
</dbReference>
<accession>A0ABD0WC10</accession>
<evidence type="ECO:0000313" key="2">
    <source>
        <dbReference type="Proteomes" id="UP001557470"/>
    </source>
</evidence>
<keyword evidence="2" id="KW-1185">Reference proteome</keyword>
<name>A0ABD0WC10_UMBPY</name>
<organism evidence="1 2">
    <name type="scientific">Umbra pygmaea</name>
    <name type="common">Eastern mudminnow</name>
    <dbReference type="NCBI Taxonomy" id="75934"/>
    <lineage>
        <taxon>Eukaryota</taxon>
        <taxon>Metazoa</taxon>
        <taxon>Chordata</taxon>
        <taxon>Craniata</taxon>
        <taxon>Vertebrata</taxon>
        <taxon>Euteleostomi</taxon>
        <taxon>Actinopterygii</taxon>
        <taxon>Neopterygii</taxon>
        <taxon>Teleostei</taxon>
        <taxon>Protacanthopterygii</taxon>
        <taxon>Esociformes</taxon>
        <taxon>Umbridae</taxon>
        <taxon>Umbra</taxon>
    </lineage>
</organism>
<evidence type="ECO:0000313" key="1">
    <source>
        <dbReference type="EMBL" id="KAL0968860.1"/>
    </source>
</evidence>
<gene>
    <name evidence="1" type="ORF">UPYG_G00272820</name>
</gene>
<protein>
    <submittedName>
        <fullName evidence="1">Uncharacterized protein</fullName>
    </submittedName>
</protein>
<proteinExistence type="predicted"/>
<dbReference type="Proteomes" id="UP001557470">
    <property type="component" value="Unassembled WGS sequence"/>
</dbReference>
<sequence length="71" mass="7977">MTSRCLKEALLAADSTTTEAGKQLSLHSRFIALERGQCCCNREHHFTNLMMLKSQHAPAQWAEEPCGRLAF</sequence>
<reference evidence="1 2" key="1">
    <citation type="submission" date="2024-06" db="EMBL/GenBank/DDBJ databases">
        <authorList>
            <person name="Pan Q."/>
            <person name="Wen M."/>
            <person name="Jouanno E."/>
            <person name="Zahm M."/>
            <person name="Klopp C."/>
            <person name="Cabau C."/>
            <person name="Louis A."/>
            <person name="Berthelot C."/>
            <person name="Parey E."/>
            <person name="Roest Crollius H."/>
            <person name="Montfort J."/>
            <person name="Robinson-Rechavi M."/>
            <person name="Bouchez O."/>
            <person name="Lampietro C."/>
            <person name="Lopez Roques C."/>
            <person name="Donnadieu C."/>
            <person name="Postlethwait J."/>
            <person name="Bobe J."/>
            <person name="Verreycken H."/>
            <person name="Guiguen Y."/>
        </authorList>
    </citation>
    <scope>NUCLEOTIDE SEQUENCE [LARGE SCALE GENOMIC DNA]</scope>
    <source>
        <strain evidence="1">Up_M1</strain>
        <tissue evidence="1">Testis</tissue>
    </source>
</reference>
<dbReference type="AlphaFoldDB" id="A0ABD0WC10"/>